<dbReference type="KEGG" id="gso:PH603_00125"/>
<reference evidence="1" key="1">
    <citation type="submission" date="2023-01" db="EMBL/GenBank/DDBJ databases">
        <title>The genome sequence of Kordiimonadaceae bacterium 6D33.</title>
        <authorList>
            <person name="Liu Y."/>
        </authorList>
    </citation>
    <scope>NUCLEOTIDE SEQUENCE</scope>
    <source>
        <strain evidence="1">6D33</strain>
    </source>
</reference>
<sequence>MPTVNLELQLKFLNDLEAALADAMQRFSADGPEKLAELKFMQAEVDHARRIVAARILEDDDRTATKPASKDFGHGAMA</sequence>
<dbReference type="Proteomes" id="UP001217500">
    <property type="component" value="Chromosome"/>
</dbReference>
<name>A0AAE9XNB1_9PROT</name>
<evidence type="ECO:0000313" key="2">
    <source>
        <dbReference type="Proteomes" id="UP001217500"/>
    </source>
</evidence>
<dbReference type="AlphaFoldDB" id="A0AAE9XNB1"/>
<accession>A0AAE9XNB1</accession>
<dbReference type="RefSeq" id="WP_289503881.1">
    <property type="nucleotide sequence ID" value="NZ_CP116805.1"/>
</dbReference>
<proteinExistence type="predicted"/>
<gene>
    <name evidence="1" type="ORF">PH603_00125</name>
</gene>
<evidence type="ECO:0000313" key="1">
    <source>
        <dbReference type="EMBL" id="WCL54162.1"/>
    </source>
</evidence>
<keyword evidence="2" id="KW-1185">Reference proteome</keyword>
<protein>
    <submittedName>
        <fullName evidence="1">Uncharacterized protein</fullName>
    </submittedName>
</protein>
<dbReference type="EMBL" id="CP116805">
    <property type="protein sequence ID" value="WCL54162.1"/>
    <property type="molecule type" value="Genomic_DNA"/>
</dbReference>
<organism evidence="1 2">
    <name type="scientific">Gimibacter soli</name>
    <dbReference type="NCBI Taxonomy" id="3024400"/>
    <lineage>
        <taxon>Bacteria</taxon>
        <taxon>Pseudomonadati</taxon>
        <taxon>Pseudomonadota</taxon>
        <taxon>Alphaproteobacteria</taxon>
        <taxon>Kordiimonadales</taxon>
        <taxon>Temperatibacteraceae</taxon>
        <taxon>Gimibacter</taxon>
    </lineage>
</organism>